<dbReference type="OrthoDB" id="9812626at2"/>
<name>A0A5B8LUD6_9HYPH</name>
<evidence type="ECO:0000313" key="2">
    <source>
        <dbReference type="EMBL" id="QDZ11646.1"/>
    </source>
</evidence>
<dbReference type="RefSeq" id="WP_146290464.1">
    <property type="nucleotide sequence ID" value="NZ_CP042304.1"/>
</dbReference>
<dbReference type="SUPFAM" id="SSF51126">
    <property type="entry name" value="Pectin lyase-like"/>
    <property type="match status" value="1"/>
</dbReference>
<protein>
    <recommendedName>
        <fullName evidence="4">Right handed beta helix domain-containing protein</fullName>
    </recommendedName>
</protein>
<reference evidence="2 3" key="1">
    <citation type="submission" date="2019-07" db="EMBL/GenBank/DDBJ databases">
        <title>Full genome sequence of Devosia sp. Gsoil 520.</title>
        <authorList>
            <person name="Im W.-T."/>
        </authorList>
    </citation>
    <scope>NUCLEOTIDE SEQUENCE [LARGE SCALE GENOMIC DNA]</scope>
    <source>
        <strain evidence="2 3">Gsoil 520</strain>
    </source>
</reference>
<dbReference type="KEGG" id="dea:FPZ08_13290"/>
<dbReference type="InterPro" id="IPR011050">
    <property type="entry name" value="Pectin_lyase_fold/virulence"/>
</dbReference>
<gene>
    <name evidence="2" type="ORF">FPZ08_13290</name>
</gene>
<evidence type="ECO:0000256" key="1">
    <source>
        <dbReference type="SAM" id="MobiDB-lite"/>
    </source>
</evidence>
<organism evidence="2 3">
    <name type="scientific">Devosia ginsengisoli</name>
    <dbReference type="NCBI Taxonomy" id="400770"/>
    <lineage>
        <taxon>Bacteria</taxon>
        <taxon>Pseudomonadati</taxon>
        <taxon>Pseudomonadota</taxon>
        <taxon>Alphaproteobacteria</taxon>
        <taxon>Hyphomicrobiales</taxon>
        <taxon>Devosiaceae</taxon>
        <taxon>Devosia</taxon>
    </lineage>
</organism>
<keyword evidence="3" id="KW-1185">Reference proteome</keyword>
<dbReference type="Proteomes" id="UP000315364">
    <property type="component" value="Chromosome"/>
</dbReference>
<sequence length="314" mass="32742">MDSFQKFCLTMAAVFVVTGGYMTFSPGTPGTPTATQAREVPASGNISEPGQYTLRSNRNNGHGSNTIISITASGVELDLDGNILQCAPPASPDTVTTGINIAGNDVIVRNGQLLGCFQAISIAGSMVTLEDLIIHARYMGVTATDDVANLTVKSSEFHDIAGATELVYAVGINRPGNDCLIEGNFFRNIHRQLGARSDADGEGVAVIFTAGSSGCVARENRHENTEINHLEIGYWVGNAQVTIQGNTLINIGRGVAVSKGTDAYVVGNSFTMRQPTAESYAIGATQGLAADNTIVGYETPLLEGIAGGGNVITP</sequence>
<proteinExistence type="predicted"/>
<feature type="region of interest" description="Disordered" evidence="1">
    <location>
        <begin position="28"/>
        <end position="49"/>
    </location>
</feature>
<dbReference type="AlphaFoldDB" id="A0A5B8LUD6"/>
<dbReference type="EMBL" id="CP042304">
    <property type="protein sequence ID" value="QDZ11646.1"/>
    <property type="molecule type" value="Genomic_DNA"/>
</dbReference>
<evidence type="ECO:0000313" key="3">
    <source>
        <dbReference type="Proteomes" id="UP000315364"/>
    </source>
</evidence>
<evidence type="ECO:0008006" key="4">
    <source>
        <dbReference type="Google" id="ProtNLM"/>
    </source>
</evidence>
<accession>A0A5B8LUD6</accession>